<evidence type="ECO:0000313" key="3">
    <source>
        <dbReference type="Proteomes" id="UP000076400"/>
    </source>
</evidence>
<dbReference type="AlphaFoldDB" id="A0A154WET3"/>
<dbReference type="CDD" id="cd00229">
    <property type="entry name" value="SGNH_hydrolase"/>
    <property type="match status" value="1"/>
</dbReference>
<name>A0A154WET3_9PROT</name>
<accession>A0A154WET3</accession>
<sequence>MLLRYIDTKSIVCGGLAIALALTLPAPAKAGIAEDKCRTQNEYLKLDSPLPGLALRLKGHEELRILAAGSSSTQGHGASKPELAYPAQLQKDLERRYPQLPVAVNNIGVGGTVARDAVDQFRLQLPAWGPHLVIWQVGANDAMRKVPIREFEAALDAGLNMLNEAGVETVLMPPQYAPMVEQANNVDEYLVAINTAAVLHNVAVFRRYEITKALDGGKGLMKDYLIEDGLHHNDLGYHCLALQLGAALVGDY</sequence>
<protein>
    <submittedName>
        <fullName evidence="2">Uncharacterized protein</fullName>
    </submittedName>
</protein>
<comment type="caution">
    <text evidence="2">The sequence shown here is derived from an EMBL/GenBank/DDBJ whole genome shotgun (WGS) entry which is preliminary data.</text>
</comment>
<dbReference type="STRING" id="580166.AUP43_17660"/>
<dbReference type="OrthoDB" id="7203637at2"/>
<dbReference type="PANTHER" id="PTHR30383:SF5">
    <property type="entry name" value="SGNH HYDROLASE-TYPE ESTERASE DOMAIN-CONTAINING PROTEIN"/>
    <property type="match status" value="1"/>
</dbReference>
<proteinExistence type="predicted"/>
<evidence type="ECO:0000256" key="1">
    <source>
        <dbReference type="SAM" id="SignalP"/>
    </source>
</evidence>
<feature type="signal peptide" evidence="1">
    <location>
        <begin position="1"/>
        <end position="30"/>
    </location>
</feature>
<dbReference type="InterPro" id="IPR036514">
    <property type="entry name" value="SGNH_hydro_sf"/>
</dbReference>
<dbReference type="Proteomes" id="UP000076400">
    <property type="component" value="Unassembled WGS sequence"/>
</dbReference>
<dbReference type="InterPro" id="IPR057572">
    <property type="entry name" value="NonGDSL"/>
</dbReference>
<dbReference type="InterPro" id="IPR051532">
    <property type="entry name" value="Ester_Hydrolysis_Enzymes"/>
</dbReference>
<organism evidence="2 3">
    <name type="scientific">Oceanibaculum pacificum</name>
    <dbReference type="NCBI Taxonomy" id="580166"/>
    <lineage>
        <taxon>Bacteria</taxon>
        <taxon>Pseudomonadati</taxon>
        <taxon>Pseudomonadota</taxon>
        <taxon>Alphaproteobacteria</taxon>
        <taxon>Rhodospirillales</taxon>
        <taxon>Oceanibaculaceae</taxon>
        <taxon>Oceanibaculum</taxon>
    </lineage>
</organism>
<dbReference type="PANTHER" id="PTHR30383">
    <property type="entry name" value="THIOESTERASE 1/PROTEASE 1/LYSOPHOSPHOLIPASE L1"/>
    <property type="match status" value="1"/>
</dbReference>
<gene>
    <name evidence="2" type="ORF">AUP43_17660</name>
</gene>
<dbReference type="EMBL" id="LPXN01000062">
    <property type="protein sequence ID" value="KZD12020.1"/>
    <property type="molecule type" value="Genomic_DNA"/>
</dbReference>
<dbReference type="SUPFAM" id="SSF52266">
    <property type="entry name" value="SGNH hydrolase"/>
    <property type="match status" value="1"/>
</dbReference>
<dbReference type="RefSeq" id="WP_067553311.1">
    <property type="nucleotide sequence ID" value="NZ_LPXN01000062.1"/>
</dbReference>
<feature type="chain" id="PRO_5007602367" evidence="1">
    <location>
        <begin position="31"/>
        <end position="252"/>
    </location>
</feature>
<keyword evidence="1" id="KW-0732">Signal</keyword>
<dbReference type="Gene3D" id="3.40.50.1110">
    <property type="entry name" value="SGNH hydrolase"/>
    <property type="match status" value="1"/>
</dbReference>
<evidence type="ECO:0000313" key="2">
    <source>
        <dbReference type="EMBL" id="KZD12020.1"/>
    </source>
</evidence>
<reference evidence="2 3" key="1">
    <citation type="submission" date="2015-12" db="EMBL/GenBank/DDBJ databases">
        <title>Genome sequence of Oceanibaculum pacificum MCCC 1A02656.</title>
        <authorList>
            <person name="Lu L."/>
            <person name="Lai Q."/>
            <person name="Shao Z."/>
            <person name="Qian P."/>
        </authorList>
    </citation>
    <scope>NUCLEOTIDE SEQUENCE [LARGE SCALE GENOMIC DNA]</scope>
    <source>
        <strain evidence="2 3">MCCC 1A02656</strain>
    </source>
</reference>
<dbReference type="GO" id="GO:0004622">
    <property type="term" value="F:phosphatidylcholine lysophospholipase activity"/>
    <property type="evidence" value="ECO:0007669"/>
    <property type="project" value="TreeGrafter"/>
</dbReference>
<keyword evidence="3" id="KW-1185">Reference proteome</keyword>
<dbReference type="Pfam" id="PF25182">
    <property type="entry name" value="NonGDSL"/>
    <property type="match status" value="1"/>
</dbReference>